<dbReference type="PANTHER" id="PTHR30346">
    <property type="entry name" value="TRANSCRIPTIONAL DUAL REGULATOR HCAR-RELATED"/>
    <property type="match status" value="1"/>
</dbReference>
<dbReference type="GO" id="GO:0032993">
    <property type="term" value="C:protein-DNA complex"/>
    <property type="evidence" value="ECO:0007669"/>
    <property type="project" value="TreeGrafter"/>
</dbReference>
<dbReference type="AlphaFoldDB" id="A0A5S9Q2F0"/>
<evidence type="ECO:0000256" key="2">
    <source>
        <dbReference type="ARBA" id="ARBA00023015"/>
    </source>
</evidence>
<comment type="similarity">
    <text evidence="1">Belongs to the LysR transcriptional regulatory family.</text>
</comment>
<dbReference type="Proteomes" id="UP000439591">
    <property type="component" value="Unassembled WGS sequence"/>
</dbReference>
<dbReference type="EMBL" id="CACSIM010000006">
    <property type="protein sequence ID" value="CAA0118420.1"/>
    <property type="molecule type" value="Genomic_DNA"/>
</dbReference>
<evidence type="ECO:0000313" key="9">
    <source>
        <dbReference type="Proteomes" id="UP000435877"/>
    </source>
</evidence>
<dbReference type="CDD" id="cd08414">
    <property type="entry name" value="PBP2_LTTR_aromatics_like"/>
    <property type="match status" value="1"/>
</dbReference>
<dbReference type="EMBL" id="CACSIM010000008">
    <property type="protein sequence ID" value="CAA0122440.1"/>
    <property type="molecule type" value="Genomic_DNA"/>
</dbReference>
<evidence type="ECO:0000256" key="3">
    <source>
        <dbReference type="ARBA" id="ARBA00023125"/>
    </source>
</evidence>
<dbReference type="FunFam" id="1.10.10.10:FF:000001">
    <property type="entry name" value="LysR family transcriptional regulator"/>
    <property type="match status" value="1"/>
</dbReference>
<evidence type="ECO:0000256" key="1">
    <source>
        <dbReference type="ARBA" id="ARBA00009437"/>
    </source>
</evidence>
<reference evidence="9 10" key="1">
    <citation type="submission" date="2019-11" db="EMBL/GenBank/DDBJ databases">
        <authorList>
            <person name="Holert J."/>
        </authorList>
    </citation>
    <scope>NUCLEOTIDE SEQUENCE [LARGE SCALE GENOMIC DNA]</scope>
    <source>
        <strain evidence="7">BC3_2A</strain>
        <strain evidence="6">SB11_1A</strain>
    </source>
</reference>
<dbReference type="PROSITE" id="PS50931">
    <property type="entry name" value="HTH_LYSR"/>
    <property type="match status" value="1"/>
</dbReference>
<dbReference type="SUPFAM" id="SSF53850">
    <property type="entry name" value="Periplasmic binding protein-like II"/>
    <property type="match status" value="1"/>
</dbReference>
<organism evidence="6 9">
    <name type="scientific">Zhongshania aliphaticivorans</name>
    <dbReference type="NCBI Taxonomy" id="1470434"/>
    <lineage>
        <taxon>Bacteria</taxon>
        <taxon>Pseudomonadati</taxon>
        <taxon>Pseudomonadota</taxon>
        <taxon>Gammaproteobacteria</taxon>
        <taxon>Cellvibrionales</taxon>
        <taxon>Spongiibacteraceae</taxon>
        <taxon>Zhongshania</taxon>
    </lineage>
</organism>
<gene>
    <name evidence="6" type="primary">benM</name>
    <name evidence="7" type="synonym">benM_1</name>
    <name evidence="8" type="synonym">benM_2</name>
    <name evidence="6" type="ORF">IHBHHGIJ_03259</name>
    <name evidence="7" type="ORF">KFEGEMFD_03472</name>
    <name evidence="8" type="ORF">KFEGEMFD_04004</name>
</gene>
<dbReference type="Proteomes" id="UP000435877">
    <property type="component" value="Unassembled WGS sequence"/>
</dbReference>
<evidence type="ECO:0000259" key="5">
    <source>
        <dbReference type="PROSITE" id="PS50931"/>
    </source>
</evidence>
<evidence type="ECO:0000313" key="8">
    <source>
        <dbReference type="EMBL" id="CAA0122440.1"/>
    </source>
</evidence>
<evidence type="ECO:0000313" key="10">
    <source>
        <dbReference type="Proteomes" id="UP000439591"/>
    </source>
</evidence>
<dbReference type="RefSeq" id="WP_159270014.1">
    <property type="nucleotide sequence ID" value="NZ_CACSIK010000003.1"/>
</dbReference>
<dbReference type="GO" id="GO:0003677">
    <property type="term" value="F:DNA binding"/>
    <property type="evidence" value="ECO:0007669"/>
    <property type="project" value="UniProtKB-KW"/>
</dbReference>
<dbReference type="Gene3D" id="1.10.10.10">
    <property type="entry name" value="Winged helix-like DNA-binding domain superfamily/Winged helix DNA-binding domain"/>
    <property type="match status" value="1"/>
</dbReference>
<dbReference type="PRINTS" id="PR00039">
    <property type="entry name" value="HTHLYSR"/>
</dbReference>
<dbReference type="GO" id="GO:0003700">
    <property type="term" value="F:DNA-binding transcription factor activity"/>
    <property type="evidence" value="ECO:0007669"/>
    <property type="project" value="InterPro"/>
</dbReference>
<protein>
    <submittedName>
        <fullName evidence="6">HTH-type transcriptional regulator BenM</fullName>
    </submittedName>
</protein>
<name>A0A5S9Q2F0_9GAMM</name>
<dbReference type="Gene3D" id="3.40.190.10">
    <property type="entry name" value="Periplasmic binding protein-like II"/>
    <property type="match status" value="2"/>
</dbReference>
<keyword evidence="2" id="KW-0805">Transcription regulation</keyword>
<dbReference type="InterPro" id="IPR005119">
    <property type="entry name" value="LysR_subst-bd"/>
</dbReference>
<dbReference type="Pfam" id="PF00126">
    <property type="entry name" value="HTH_1"/>
    <property type="match status" value="1"/>
</dbReference>
<dbReference type="Pfam" id="PF03466">
    <property type="entry name" value="LysR_substrate"/>
    <property type="match status" value="1"/>
</dbReference>
<dbReference type="InterPro" id="IPR000847">
    <property type="entry name" value="LysR_HTH_N"/>
</dbReference>
<evidence type="ECO:0000313" key="6">
    <source>
        <dbReference type="EMBL" id="CAA0111052.1"/>
    </source>
</evidence>
<dbReference type="SUPFAM" id="SSF46785">
    <property type="entry name" value="Winged helix' DNA-binding domain"/>
    <property type="match status" value="1"/>
</dbReference>
<dbReference type="EMBL" id="CACSIK010000003">
    <property type="protein sequence ID" value="CAA0111052.1"/>
    <property type="molecule type" value="Genomic_DNA"/>
</dbReference>
<dbReference type="InterPro" id="IPR036388">
    <property type="entry name" value="WH-like_DNA-bd_sf"/>
</dbReference>
<evidence type="ECO:0000256" key="4">
    <source>
        <dbReference type="ARBA" id="ARBA00023163"/>
    </source>
</evidence>
<proteinExistence type="inferred from homology"/>
<accession>A0A5S9Q2F0</accession>
<evidence type="ECO:0000313" key="7">
    <source>
        <dbReference type="EMBL" id="CAA0118420.1"/>
    </source>
</evidence>
<sequence>MNFKHLNTFSEVAECSSFSLAADRLHTVQSAVSRHINALEEELGVILFERSTRRVELTAPGQAFLIHAKAILSKCEQAKHEAQLVAQGKQGVLRIGYMSSACAHFLPTLLSRFTQYAPKVDVQIFDMTAGEQVIAFASNAIDIGFSRPVDSGHENLIQRQHLVNDTICLAVNNEHLLSQKSQVALEELAPFPLILFSRTHAPSLFDTLITAFHRADIQPKIQSEPTSMQALLTQIASSNSVALVPSCVRNLQTHHCSFINLNIELTIPLEMHWHAEPTATAKTWLDWYASQDQSATLTPYSDT</sequence>
<dbReference type="InterPro" id="IPR036390">
    <property type="entry name" value="WH_DNA-bd_sf"/>
</dbReference>
<keyword evidence="4" id="KW-0804">Transcription</keyword>
<keyword evidence="3" id="KW-0238">DNA-binding</keyword>
<keyword evidence="9" id="KW-1185">Reference proteome</keyword>
<dbReference type="PANTHER" id="PTHR30346:SF0">
    <property type="entry name" value="HCA OPERON TRANSCRIPTIONAL ACTIVATOR HCAR"/>
    <property type="match status" value="1"/>
</dbReference>
<dbReference type="OrthoDB" id="646694at2"/>
<feature type="domain" description="HTH lysR-type" evidence="5">
    <location>
        <begin position="1"/>
        <end position="58"/>
    </location>
</feature>